<sequence length="57" mass="6483">MKGFARWLREERMRPGRGWKSFSSAMAGAGKVRKIQDRQSIEGGAHIARRGRTLPDQ</sequence>
<dbReference type="AlphaFoldDB" id="A0A7Y7IXR4"/>
<comment type="caution">
    <text evidence="2">The sequence shown here is derived from an EMBL/GenBank/DDBJ whole genome shotgun (WGS) entry which is preliminary data.</text>
</comment>
<feature type="compositionally biased region" description="Basic residues" evidence="1">
    <location>
        <begin position="47"/>
        <end position="57"/>
    </location>
</feature>
<dbReference type="Proteomes" id="UP000534870">
    <property type="component" value="Unassembled WGS sequence"/>
</dbReference>
<dbReference type="EMBL" id="JABXXP010000356">
    <property type="protein sequence ID" value="NVN12167.1"/>
    <property type="molecule type" value="Genomic_DNA"/>
</dbReference>
<gene>
    <name evidence="2" type="ORF">HUK84_13730</name>
</gene>
<proteinExistence type="predicted"/>
<reference evidence="2 3" key="1">
    <citation type="submission" date="2020-06" db="EMBL/GenBank/DDBJ databases">
        <title>Description of novel acetic acid bacteria.</title>
        <authorList>
            <person name="Sombolestani A."/>
        </authorList>
    </citation>
    <scope>NUCLEOTIDE SEQUENCE [LARGE SCALE GENOMIC DNA]</scope>
    <source>
        <strain evidence="2 3">LMG 31431</strain>
    </source>
</reference>
<protein>
    <submittedName>
        <fullName evidence="2">Uncharacterized protein</fullName>
    </submittedName>
</protein>
<organism evidence="2 3">
    <name type="scientific">Nguyenibacter vanlangensis</name>
    <dbReference type="NCBI Taxonomy" id="1216886"/>
    <lineage>
        <taxon>Bacteria</taxon>
        <taxon>Pseudomonadati</taxon>
        <taxon>Pseudomonadota</taxon>
        <taxon>Alphaproteobacteria</taxon>
        <taxon>Acetobacterales</taxon>
        <taxon>Acetobacteraceae</taxon>
        <taxon>Nguyenibacter</taxon>
    </lineage>
</organism>
<feature type="region of interest" description="Disordered" evidence="1">
    <location>
        <begin position="19"/>
        <end position="57"/>
    </location>
</feature>
<name>A0A7Y7IXR4_9PROT</name>
<evidence type="ECO:0000313" key="3">
    <source>
        <dbReference type="Proteomes" id="UP000534870"/>
    </source>
</evidence>
<evidence type="ECO:0000313" key="2">
    <source>
        <dbReference type="EMBL" id="NVN12167.1"/>
    </source>
</evidence>
<evidence type="ECO:0000256" key="1">
    <source>
        <dbReference type="SAM" id="MobiDB-lite"/>
    </source>
</evidence>
<accession>A0A7Y7IXR4</accession>